<keyword evidence="5 7" id="KW-0460">Magnesium</keyword>
<dbReference type="GO" id="GO:0006281">
    <property type="term" value="P:DNA repair"/>
    <property type="evidence" value="ECO:0007669"/>
    <property type="project" value="InterPro"/>
</dbReference>
<evidence type="ECO:0000256" key="6">
    <source>
        <dbReference type="PIRSR" id="PIRSR604808-1"/>
    </source>
</evidence>
<evidence type="ECO:0000256" key="1">
    <source>
        <dbReference type="ARBA" id="ARBA00001936"/>
    </source>
</evidence>
<keyword evidence="7" id="KW-0464">Manganese</keyword>
<evidence type="ECO:0000259" key="10">
    <source>
        <dbReference type="Pfam" id="PF03372"/>
    </source>
</evidence>
<reference evidence="11 12" key="1">
    <citation type="submission" date="2016-01" db="EMBL/GenBank/DDBJ databases">
        <title>Draft genome sequences of Microbacterium laevaniformans LCDC 91-0039 and the type strain of Microbacterium hominis LCDC 84-209.</title>
        <authorList>
            <person name="Bernier A.-M."/>
            <person name="Bernard K."/>
        </authorList>
    </citation>
    <scope>NUCLEOTIDE SEQUENCE [LARGE SCALE GENOMIC DNA]</scope>
    <source>
        <strain evidence="11 12">LCDC 91-0039</strain>
    </source>
</reference>
<dbReference type="PROSITE" id="PS00728">
    <property type="entry name" value="AP_NUCLEASE_F1_3"/>
    <property type="match status" value="1"/>
</dbReference>
<dbReference type="PROSITE" id="PS51435">
    <property type="entry name" value="AP_NUCLEASE_F1_4"/>
    <property type="match status" value="1"/>
</dbReference>
<feature type="binding site" evidence="7">
    <location>
        <position position="198"/>
    </location>
    <ligand>
        <name>Mg(2+)</name>
        <dbReference type="ChEBI" id="CHEBI:18420"/>
        <label>1</label>
    </ligand>
</feature>
<dbReference type="Pfam" id="PF03372">
    <property type="entry name" value="Exo_endo_phos"/>
    <property type="match status" value="1"/>
</dbReference>
<proteinExistence type="inferred from homology"/>
<accession>A0A150HBX7</accession>
<keyword evidence="12" id="KW-1185">Reference proteome</keyword>
<feature type="active site" description="Proton donor/acceptor" evidence="6">
    <location>
        <position position="198"/>
    </location>
</feature>
<comment type="similarity">
    <text evidence="2">Belongs to the DNA repair enzymes AP/ExoA family.</text>
</comment>
<dbReference type="InterPro" id="IPR037493">
    <property type="entry name" value="ExoIII-like"/>
</dbReference>
<dbReference type="NCBIfam" id="TIGR00195">
    <property type="entry name" value="exoDNase_III"/>
    <property type="match status" value="1"/>
</dbReference>
<gene>
    <name evidence="11" type="primary">xthA</name>
    <name evidence="11" type="ORF">Mlaev_02334</name>
</gene>
<organism evidence="11 12">
    <name type="scientific">Microbacterium laevaniformans</name>
    <dbReference type="NCBI Taxonomy" id="36807"/>
    <lineage>
        <taxon>Bacteria</taxon>
        <taxon>Bacillati</taxon>
        <taxon>Actinomycetota</taxon>
        <taxon>Actinomycetes</taxon>
        <taxon>Micrococcales</taxon>
        <taxon>Microbacteriaceae</taxon>
        <taxon>Microbacterium</taxon>
    </lineage>
</organism>
<feature type="site" description="Interaction with DNA substrate" evidence="8">
    <location>
        <position position="298"/>
    </location>
</feature>
<dbReference type="Gene3D" id="3.60.10.10">
    <property type="entry name" value="Endonuclease/exonuclease/phosphatase"/>
    <property type="match status" value="1"/>
</dbReference>
<feature type="binding site" evidence="7">
    <location>
        <position position="297"/>
    </location>
    <ligand>
        <name>Mg(2+)</name>
        <dbReference type="ChEBI" id="CHEBI:18420"/>
        <label>1</label>
    </ligand>
</feature>
<evidence type="ECO:0000313" key="12">
    <source>
        <dbReference type="Proteomes" id="UP000075357"/>
    </source>
</evidence>
<evidence type="ECO:0000256" key="9">
    <source>
        <dbReference type="SAM" id="MobiDB-lite"/>
    </source>
</evidence>
<evidence type="ECO:0000256" key="2">
    <source>
        <dbReference type="ARBA" id="ARBA00007092"/>
    </source>
</evidence>
<dbReference type="InterPro" id="IPR020848">
    <property type="entry name" value="AP_endonuclease_F1_CS"/>
</dbReference>
<sequence length="319" mass="34708">MVTQRAKTGRSGMPRAAETEYATPGRRGADPSAGANTLDAMRIATWNVNSIRARVVRTVDFAVREGIDVLAMQEIKCKPEQFPYEAFEDAGYTVEAHGLNQWNGVAIASREPIENLQVGFPGMPGFAKGHDGPGAPLEARALGATIGGVEVWSLYVPNGRGLDDPHYRYKLDWLEALRGYTADTLAADPDRALALTGDFNIAPTDADNGDPTVIEGVTTHVSPPERAAFQALLDAGLADTVRPLVPTGYTYWDYKQLRFPRNEGLRIDFILGSHAFADAVTAASIHRDERKGEIPSDHVPVVVDLDLDGPDDDDRPMIW</sequence>
<dbReference type="Proteomes" id="UP000075357">
    <property type="component" value="Unassembled WGS sequence"/>
</dbReference>
<comment type="cofactor">
    <cofactor evidence="1">
        <name>Mn(2+)</name>
        <dbReference type="ChEBI" id="CHEBI:29035"/>
    </cofactor>
</comment>
<dbReference type="PATRIC" id="fig|36807.3.peg.2371"/>
<dbReference type="SUPFAM" id="SSF56219">
    <property type="entry name" value="DNase I-like"/>
    <property type="match status" value="1"/>
</dbReference>
<feature type="site" description="Transition state stabilizer" evidence="8">
    <location>
        <position position="200"/>
    </location>
</feature>
<evidence type="ECO:0000256" key="8">
    <source>
        <dbReference type="PIRSR" id="PIRSR604808-3"/>
    </source>
</evidence>
<feature type="domain" description="Endonuclease/exonuclease/phosphatase" evidence="10">
    <location>
        <begin position="44"/>
        <end position="298"/>
    </location>
</feature>
<feature type="active site" evidence="6">
    <location>
        <position position="155"/>
    </location>
</feature>
<keyword evidence="4 11" id="KW-0378">Hydrolase</keyword>
<feature type="region of interest" description="Disordered" evidence="9">
    <location>
        <begin position="1"/>
        <end position="34"/>
    </location>
</feature>
<evidence type="ECO:0000256" key="3">
    <source>
        <dbReference type="ARBA" id="ARBA00022723"/>
    </source>
</evidence>
<dbReference type="GO" id="GO:0003677">
    <property type="term" value="F:DNA binding"/>
    <property type="evidence" value="ECO:0007669"/>
    <property type="project" value="InterPro"/>
</dbReference>
<dbReference type="GO" id="GO:0046872">
    <property type="term" value="F:metal ion binding"/>
    <property type="evidence" value="ECO:0007669"/>
    <property type="project" value="UniProtKB-KW"/>
</dbReference>
<dbReference type="GO" id="GO:0004519">
    <property type="term" value="F:endonuclease activity"/>
    <property type="evidence" value="ECO:0007669"/>
    <property type="project" value="InterPro"/>
</dbReference>
<dbReference type="AlphaFoldDB" id="A0A150HBX7"/>
<feature type="binding site" evidence="7">
    <location>
        <position position="298"/>
    </location>
    <ligand>
        <name>Mg(2+)</name>
        <dbReference type="ChEBI" id="CHEBI:18420"/>
        <label>1</label>
    </ligand>
</feature>
<feature type="binding site" evidence="7">
    <location>
        <position position="200"/>
    </location>
    <ligand>
        <name>Mg(2+)</name>
        <dbReference type="ChEBI" id="CHEBI:18420"/>
        <label>1</label>
    </ligand>
</feature>
<evidence type="ECO:0000256" key="5">
    <source>
        <dbReference type="ARBA" id="ARBA00022842"/>
    </source>
</evidence>
<dbReference type="CDD" id="cd09086">
    <property type="entry name" value="ExoIII-like_AP-endo"/>
    <property type="match status" value="1"/>
</dbReference>
<dbReference type="PANTHER" id="PTHR43250">
    <property type="entry name" value="EXODEOXYRIBONUCLEASE III"/>
    <property type="match status" value="1"/>
</dbReference>
<dbReference type="InterPro" id="IPR004808">
    <property type="entry name" value="AP_endonuc_1"/>
</dbReference>
<evidence type="ECO:0000256" key="7">
    <source>
        <dbReference type="PIRSR" id="PIRSR604808-2"/>
    </source>
</evidence>
<dbReference type="GO" id="GO:0008311">
    <property type="term" value="F:double-stranded DNA 3'-5' DNA exonuclease activity"/>
    <property type="evidence" value="ECO:0007669"/>
    <property type="project" value="UniProtKB-EC"/>
</dbReference>
<feature type="binding site" evidence="7">
    <location>
        <position position="47"/>
    </location>
    <ligand>
        <name>Mg(2+)</name>
        <dbReference type="ChEBI" id="CHEBI:18420"/>
        <label>1</label>
    </ligand>
</feature>
<evidence type="ECO:0000313" key="11">
    <source>
        <dbReference type="EMBL" id="KXZ59298.1"/>
    </source>
</evidence>
<protein>
    <submittedName>
        <fullName evidence="11">Exodeoxyribonuclease III</fullName>
        <ecNumber evidence="11">3.1.11.2</ecNumber>
    </submittedName>
</protein>
<comment type="caution">
    <text evidence="11">The sequence shown here is derived from an EMBL/GenBank/DDBJ whole genome shotgun (WGS) entry which is preliminary data.</text>
</comment>
<keyword evidence="3 7" id="KW-0479">Metal-binding</keyword>
<feature type="binding site" evidence="7">
    <location>
        <position position="74"/>
    </location>
    <ligand>
        <name>Mg(2+)</name>
        <dbReference type="ChEBI" id="CHEBI:18420"/>
        <label>1</label>
    </ligand>
</feature>
<dbReference type="NCBIfam" id="TIGR00633">
    <property type="entry name" value="xth"/>
    <property type="match status" value="1"/>
</dbReference>
<feature type="active site" description="Proton acceptor" evidence="6">
    <location>
        <position position="298"/>
    </location>
</feature>
<name>A0A150HBX7_9MICO</name>
<dbReference type="InterPro" id="IPR005135">
    <property type="entry name" value="Endo/exonuclease/phosphatase"/>
</dbReference>
<dbReference type="STRING" id="36807.Mlaev_02334"/>
<dbReference type="PANTHER" id="PTHR43250:SF2">
    <property type="entry name" value="EXODEOXYRIBONUCLEASE III"/>
    <property type="match status" value="1"/>
</dbReference>
<dbReference type="InterPro" id="IPR036691">
    <property type="entry name" value="Endo/exonu/phosph_ase_sf"/>
</dbReference>
<comment type="cofactor">
    <cofactor evidence="7">
        <name>Mg(2+)</name>
        <dbReference type="ChEBI" id="CHEBI:18420"/>
    </cofactor>
    <cofactor evidence="7">
        <name>Mn(2+)</name>
        <dbReference type="ChEBI" id="CHEBI:29035"/>
    </cofactor>
    <text evidence="7">Probably binds two magnesium or manganese ions per subunit.</text>
</comment>
<dbReference type="EMBL" id="LRAD01000046">
    <property type="protein sequence ID" value="KXZ59298.1"/>
    <property type="molecule type" value="Genomic_DNA"/>
</dbReference>
<feature type="site" description="Important for catalytic activity" evidence="8">
    <location>
        <position position="268"/>
    </location>
</feature>
<evidence type="ECO:0000256" key="4">
    <source>
        <dbReference type="ARBA" id="ARBA00022801"/>
    </source>
</evidence>
<dbReference type="EC" id="3.1.11.2" evidence="11"/>